<gene>
    <name evidence="1" type="ORF">ALECFALPRED_008338</name>
</gene>
<evidence type="ECO:0000313" key="2">
    <source>
        <dbReference type="Proteomes" id="UP000664203"/>
    </source>
</evidence>
<accession>A0A8H3I2T8</accession>
<dbReference type="AlphaFoldDB" id="A0A8H3I2T8"/>
<dbReference type="Proteomes" id="UP000664203">
    <property type="component" value="Unassembled WGS sequence"/>
</dbReference>
<keyword evidence="2" id="KW-1185">Reference proteome</keyword>
<protein>
    <submittedName>
        <fullName evidence="1">Uncharacterized protein</fullName>
    </submittedName>
</protein>
<dbReference type="EMBL" id="CAJPDR010000057">
    <property type="protein sequence ID" value="CAF9912892.1"/>
    <property type="molecule type" value="Genomic_DNA"/>
</dbReference>
<reference evidence="1" key="1">
    <citation type="submission" date="2021-03" db="EMBL/GenBank/DDBJ databases">
        <authorList>
            <person name="Tagirdzhanova G."/>
        </authorList>
    </citation>
    <scope>NUCLEOTIDE SEQUENCE</scope>
</reference>
<comment type="caution">
    <text evidence="1">The sequence shown here is derived from an EMBL/GenBank/DDBJ whole genome shotgun (WGS) entry which is preliminary data.</text>
</comment>
<organism evidence="1 2">
    <name type="scientific">Alectoria fallacina</name>
    <dbReference type="NCBI Taxonomy" id="1903189"/>
    <lineage>
        <taxon>Eukaryota</taxon>
        <taxon>Fungi</taxon>
        <taxon>Dikarya</taxon>
        <taxon>Ascomycota</taxon>
        <taxon>Pezizomycotina</taxon>
        <taxon>Lecanoromycetes</taxon>
        <taxon>OSLEUM clade</taxon>
        <taxon>Lecanoromycetidae</taxon>
        <taxon>Lecanorales</taxon>
        <taxon>Lecanorineae</taxon>
        <taxon>Parmeliaceae</taxon>
        <taxon>Alectoria</taxon>
    </lineage>
</organism>
<proteinExistence type="predicted"/>
<evidence type="ECO:0000313" key="1">
    <source>
        <dbReference type="EMBL" id="CAF9912892.1"/>
    </source>
</evidence>
<name>A0A8H3I2T8_9LECA</name>
<sequence length="231" mass="25189">MDKTTEGIRFQVRLLMPSNTTLNKSNVLPTSGPFILTITDTSPIWAGILIYRIISNASRPADLSRLRWNSNGISIVTTRLASRPAAAITALLAARDDLPRGNGGRATGIASLRTGQFTLGIVSQDLPIKKDGIRKKDIKRQSTTYNDGAFGVGRIADSKTARRGHGRVARGDVSVEDRRTAAGMDNCWSRAVAHGHDSRERYNRKGEGNDDGLEHCEPMVLYGMVDLNSLE</sequence>